<dbReference type="EMBL" id="MN740864">
    <property type="protein sequence ID" value="QHS82942.1"/>
    <property type="molecule type" value="Genomic_DNA"/>
</dbReference>
<organism evidence="1">
    <name type="scientific">viral metagenome</name>
    <dbReference type="NCBI Taxonomy" id="1070528"/>
    <lineage>
        <taxon>unclassified sequences</taxon>
        <taxon>metagenomes</taxon>
        <taxon>organismal metagenomes</taxon>
    </lineage>
</organism>
<proteinExistence type="predicted"/>
<name>A0A6C0AT43_9ZZZZ</name>
<sequence>MNALAEAACAVDSATYGDGSAGTMHAVLNTVDVQQLLVALHKALRRAGYRGRAEPFSMASEQALTVYDADAIVCDAHAAQCVPADADVALLTFTRDAYGEPCALVTHTPNAWREPLAVRVALLAPRRLFDGTAIVCAVHAPSRAAGAPPSAAAAATAVDASGAHEAPPRAPSVVELQCLDAVMVAGRCMHADDTGSATASWNCRGFRDRHAILRQAVAAVSPAPAAGVALTCVPYMHPQQAPVAHDVALHIVPLAPRACHYVTGLPTRTVWRARHRVRVVLTAKWMGKQHAVVPHGARGVNVNKPRTGGAGTRMAVAAYTRGDSVSDPWCITTPRAVAVYGQPCDAVLTLSDALEAALTDLTRAVKKHARRGGGTAERLDSPPEPWVRGDARSVDVATWPHPLCAEAVCSVRIVRKGGVDSVHLTPLTLAPHDAAAGRVDTRHALESALSTAYDTPGADAVQVVCQQAAVW</sequence>
<accession>A0A6C0AT43</accession>
<reference evidence="1" key="1">
    <citation type="journal article" date="2020" name="Nature">
        <title>Giant virus diversity and host interactions through global metagenomics.</title>
        <authorList>
            <person name="Schulz F."/>
            <person name="Roux S."/>
            <person name="Paez-Espino D."/>
            <person name="Jungbluth S."/>
            <person name="Walsh D.A."/>
            <person name="Denef V.J."/>
            <person name="McMahon K.D."/>
            <person name="Konstantinidis K.T."/>
            <person name="Eloe-Fadrosh E.A."/>
            <person name="Kyrpides N.C."/>
            <person name="Woyke T."/>
        </authorList>
    </citation>
    <scope>NUCLEOTIDE SEQUENCE</scope>
    <source>
        <strain evidence="1">GVMAG-S-1103017-74</strain>
    </source>
</reference>
<evidence type="ECO:0000313" key="1">
    <source>
        <dbReference type="EMBL" id="QHS82942.1"/>
    </source>
</evidence>
<protein>
    <submittedName>
        <fullName evidence="1">Uncharacterized protein</fullName>
    </submittedName>
</protein>
<dbReference type="AlphaFoldDB" id="A0A6C0AT43"/>